<reference evidence="3" key="1">
    <citation type="submission" date="2016-11" db="EMBL/GenBank/DDBJ databases">
        <authorList>
            <person name="Varghese N."/>
            <person name="Submissions S."/>
        </authorList>
    </citation>
    <scope>NUCLEOTIDE SEQUENCE [LARGE SCALE GENOMIC DNA]</scope>
    <source>
        <strain evidence="3">DSM 24579</strain>
    </source>
</reference>
<dbReference type="RefSeq" id="WP_072881762.1">
    <property type="nucleotide sequence ID" value="NZ_FQVT01000022.1"/>
</dbReference>
<dbReference type="EMBL" id="FQVT01000022">
    <property type="protein sequence ID" value="SHG68630.1"/>
    <property type="molecule type" value="Genomic_DNA"/>
</dbReference>
<accession>A0A1M5LUP9</accession>
<keyword evidence="3" id="KW-1185">Reference proteome</keyword>
<feature type="chain" id="PRO_5012499954" evidence="1">
    <location>
        <begin position="21"/>
        <end position="168"/>
    </location>
</feature>
<gene>
    <name evidence="2" type="ORF">SAMN05444483_12216</name>
</gene>
<proteinExistence type="predicted"/>
<organism evidence="2 3">
    <name type="scientific">Salegentibacter echinorum</name>
    <dbReference type="NCBI Taxonomy" id="1073325"/>
    <lineage>
        <taxon>Bacteria</taxon>
        <taxon>Pseudomonadati</taxon>
        <taxon>Bacteroidota</taxon>
        <taxon>Flavobacteriia</taxon>
        <taxon>Flavobacteriales</taxon>
        <taxon>Flavobacteriaceae</taxon>
        <taxon>Salegentibacter</taxon>
    </lineage>
</organism>
<evidence type="ECO:0000313" key="2">
    <source>
        <dbReference type="EMBL" id="SHG68630.1"/>
    </source>
</evidence>
<evidence type="ECO:0000313" key="3">
    <source>
        <dbReference type="Proteomes" id="UP000183945"/>
    </source>
</evidence>
<dbReference type="PROSITE" id="PS51257">
    <property type="entry name" value="PROKAR_LIPOPROTEIN"/>
    <property type="match status" value="1"/>
</dbReference>
<protein>
    <submittedName>
        <fullName evidence="2">Uncharacterized protein</fullName>
    </submittedName>
</protein>
<sequence length="168" mass="18609">MKKITLLLLICILFSSCAHRITDFTIISTKNVDLSKASTFTKGRSRKEGVDKAHIILVIPFGRPHLKEAIDRAIESTPGAVALVDGVVYSKSWWAILYGQSKIIVEGTPLMDPSLASNEKVPEYSIAKLNKNGKVREIAEITKEEYLKMKAGIAKDLTSRSFRSTSEL</sequence>
<name>A0A1M5LUP9_SALEC</name>
<feature type="signal peptide" evidence="1">
    <location>
        <begin position="1"/>
        <end position="20"/>
    </location>
</feature>
<dbReference type="AlphaFoldDB" id="A0A1M5LUP9"/>
<dbReference type="OrthoDB" id="5405846at2"/>
<evidence type="ECO:0000256" key="1">
    <source>
        <dbReference type="SAM" id="SignalP"/>
    </source>
</evidence>
<dbReference type="Proteomes" id="UP000183945">
    <property type="component" value="Unassembled WGS sequence"/>
</dbReference>
<keyword evidence="1" id="KW-0732">Signal</keyword>